<keyword evidence="2 4" id="KW-0807">Transducer</keyword>
<dbReference type="PANTHER" id="PTHR32089">
    <property type="entry name" value="METHYL-ACCEPTING CHEMOTAXIS PROTEIN MCPB"/>
    <property type="match status" value="1"/>
</dbReference>
<feature type="domain" description="Methyl-accepting transducer" evidence="6">
    <location>
        <begin position="393"/>
        <end position="629"/>
    </location>
</feature>
<dbReference type="InterPro" id="IPR004089">
    <property type="entry name" value="MCPsignal_dom"/>
</dbReference>
<dbReference type="Pfam" id="PF00015">
    <property type="entry name" value="MCPsignal"/>
    <property type="match status" value="1"/>
</dbReference>
<dbReference type="InterPro" id="IPR003660">
    <property type="entry name" value="HAMP_dom"/>
</dbReference>
<dbReference type="KEGG" id="nik:F5I99_09160"/>
<dbReference type="GO" id="GO:0006935">
    <property type="term" value="P:chemotaxis"/>
    <property type="evidence" value="ECO:0007669"/>
    <property type="project" value="UniProtKB-ARBA"/>
</dbReference>
<evidence type="ECO:0000313" key="8">
    <source>
        <dbReference type="EMBL" id="QEW06655.1"/>
    </source>
</evidence>
<protein>
    <submittedName>
        <fullName evidence="8">Methyl-accepting chemotaxis protein</fullName>
    </submittedName>
</protein>
<organism evidence="8 9">
    <name type="scientific">Nitrincola iocasae</name>
    <dbReference type="NCBI Taxonomy" id="2614693"/>
    <lineage>
        <taxon>Bacteria</taxon>
        <taxon>Pseudomonadati</taxon>
        <taxon>Pseudomonadota</taxon>
        <taxon>Gammaproteobacteria</taxon>
        <taxon>Oceanospirillales</taxon>
        <taxon>Oceanospirillaceae</taxon>
        <taxon>Nitrincola</taxon>
    </lineage>
</organism>
<feature type="transmembrane region" description="Helical" evidence="5">
    <location>
        <begin position="314"/>
        <end position="335"/>
    </location>
</feature>
<name>A0A5J6LDH7_9GAMM</name>
<feature type="domain" description="HAMP" evidence="7">
    <location>
        <begin position="336"/>
        <end position="388"/>
    </location>
</feature>
<dbReference type="GO" id="GO:0016020">
    <property type="term" value="C:membrane"/>
    <property type="evidence" value="ECO:0007669"/>
    <property type="project" value="UniProtKB-SubCell"/>
</dbReference>
<accession>A0A5J6LDH7</accession>
<evidence type="ECO:0000256" key="5">
    <source>
        <dbReference type="SAM" id="Phobius"/>
    </source>
</evidence>
<evidence type="ECO:0000256" key="2">
    <source>
        <dbReference type="ARBA" id="ARBA00023224"/>
    </source>
</evidence>
<dbReference type="SMART" id="SM00283">
    <property type="entry name" value="MA"/>
    <property type="match status" value="1"/>
</dbReference>
<keyword evidence="9" id="KW-1185">Reference proteome</keyword>
<dbReference type="Gene3D" id="1.10.287.950">
    <property type="entry name" value="Methyl-accepting chemotaxis protein"/>
    <property type="match status" value="1"/>
</dbReference>
<dbReference type="RefSeq" id="WP_151055278.1">
    <property type="nucleotide sequence ID" value="NZ_CP044222.1"/>
</dbReference>
<dbReference type="SUPFAM" id="SSF58104">
    <property type="entry name" value="Methyl-accepting chemotaxis protein (MCP) signaling domain"/>
    <property type="match status" value="1"/>
</dbReference>
<comment type="subcellular location">
    <subcellularLocation>
        <location evidence="1">Membrane</location>
    </subcellularLocation>
</comment>
<keyword evidence="5" id="KW-0472">Membrane</keyword>
<keyword evidence="5" id="KW-0812">Transmembrane</keyword>
<reference evidence="8 9" key="1">
    <citation type="submission" date="2019-09" db="EMBL/GenBank/DDBJ databases">
        <title>Nitrincola iocasae sp. nov., a bacterium isolated from the sediment collected at a cold seep field in South China Sea.</title>
        <authorList>
            <person name="Zhang H."/>
            <person name="Wang H."/>
            <person name="Li C."/>
        </authorList>
    </citation>
    <scope>NUCLEOTIDE SEQUENCE [LARGE SCALE GENOMIC DNA]</scope>
    <source>
        <strain evidence="8 9">KXZD1103</strain>
    </source>
</reference>
<evidence type="ECO:0000256" key="3">
    <source>
        <dbReference type="ARBA" id="ARBA00029447"/>
    </source>
</evidence>
<dbReference type="EMBL" id="CP044222">
    <property type="protein sequence ID" value="QEW06655.1"/>
    <property type="molecule type" value="Genomic_DNA"/>
</dbReference>
<dbReference type="SMART" id="SM00304">
    <property type="entry name" value="HAMP"/>
    <property type="match status" value="1"/>
</dbReference>
<gene>
    <name evidence="8" type="ORF">F5I99_09160</name>
</gene>
<sequence>MNSFSLVRKISLGFFVLLLLLVVIAGSSLFSMLAINAEIGNLNGEAVPLSRAAGETESSLLRADQTLNLALRSQNTEKVNQQSEQFKGNFSNVLAALDSIPAPVLAKEPEIAEKVLEAKAAAAAYAEFANTLMGLQVDKLENDQRVFNGINRVGKLDRQLSKYLDKYLNSSLSRRNPDLKLVLETLSRSTRSVLNGMTNYLADHDLEALNLAVEGQELIIRENYDALVGFNEDLGKLFSLMIPQLLHDLESEQGLLQSYRAQVEINSAIDARWNDAVNEVDHALEDLSVLSATSDRLLLRSQSVSDETLERSLLWLWVAAGVAVLLTLVIAVLIARSIKSSLHAFRSQLVKMTDGDMTVSFDAARKDEFGELGGYLNELSATLHKTLKEIAQISELLEEKSQNNADYSASTTSGVDKQQALLETTASAMTEMESAVQEIANRSQHTLEVAERSKCLMDNVKLRINTSSESIRSQAVQINDASEKTAELNEYGTKIDSIVDTIHNIADQTNLLALNAAIEAARAGDNGRGFSVVADEVRTLAARTQQSTSEIQSMVELMQKLISAVVNVMEKSQSQSQVSLEAAASAESGLVEMNTAISDIVEMNVQIASATEEQSYTAREISESIVSINEAAESNASDARSSTQIADELKGMAERQRSLIAHFKL</sequence>
<dbReference type="CDD" id="cd06225">
    <property type="entry name" value="HAMP"/>
    <property type="match status" value="1"/>
</dbReference>
<dbReference type="PANTHER" id="PTHR32089:SF70">
    <property type="entry name" value="ENERGY TAXIS MODULATING METHYL ACCEPTING SENSORY TRANSDUCER"/>
    <property type="match status" value="1"/>
</dbReference>
<evidence type="ECO:0000313" key="9">
    <source>
        <dbReference type="Proteomes" id="UP000325606"/>
    </source>
</evidence>
<dbReference type="PROSITE" id="PS50885">
    <property type="entry name" value="HAMP"/>
    <property type="match status" value="1"/>
</dbReference>
<dbReference type="PROSITE" id="PS50111">
    <property type="entry name" value="CHEMOTAXIS_TRANSDUC_2"/>
    <property type="match status" value="1"/>
</dbReference>
<dbReference type="GO" id="GO:0007165">
    <property type="term" value="P:signal transduction"/>
    <property type="evidence" value="ECO:0007669"/>
    <property type="project" value="UniProtKB-KW"/>
</dbReference>
<evidence type="ECO:0000259" key="7">
    <source>
        <dbReference type="PROSITE" id="PS50885"/>
    </source>
</evidence>
<dbReference type="AlphaFoldDB" id="A0A5J6LDH7"/>
<dbReference type="FunFam" id="1.10.287.950:FF:000001">
    <property type="entry name" value="Methyl-accepting chemotaxis sensory transducer"/>
    <property type="match status" value="1"/>
</dbReference>
<evidence type="ECO:0000256" key="1">
    <source>
        <dbReference type="ARBA" id="ARBA00004370"/>
    </source>
</evidence>
<dbReference type="Proteomes" id="UP000325606">
    <property type="component" value="Chromosome"/>
</dbReference>
<evidence type="ECO:0000259" key="6">
    <source>
        <dbReference type="PROSITE" id="PS50111"/>
    </source>
</evidence>
<comment type="similarity">
    <text evidence="3">Belongs to the methyl-accepting chemotaxis (MCP) protein family.</text>
</comment>
<proteinExistence type="inferred from homology"/>
<dbReference type="Pfam" id="PF00672">
    <property type="entry name" value="HAMP"/>
    <property type="match status" value="1"/>
</dbReference>
<keyword evidence="5" id="KW-1133">Transmembrane helix</keyword>
<evidence type="ECO:0000256" key="4">
    <source>
        <dbReference type="PROSITE-ProRule" id="PRU00284"/>
    </source>
</evidence>